<evidence type="ECO:0000256" key="14">
    <source>
        <dbReference type="ARBA" id="ARBA00080545"/>
    </source>
</evidence>
<evidence type="ECO:0000256" key="5">
    <source>
        <dbReference type="ARBA" id="ARBA00022840"/>
    </source>
</evidence>
<dbReference type="CDD" id="cd01166">
    <property type="entry name" value="KdgK"/>
    <property type="match status" value="1"/>
</dbReference>
<comment type="pathway">
    <text evidence="7">Carbohydrate acid metabolism; 2-dehydro-3-deoxy-D-gluconate degradation; D-glyceraldehyde 3-phosphate and pyruvate from 2-dehydro-3-deoxy-D-gluconate: step 1/2.</text>
</comment>
<keyword evidence="5" id="KW-0067">ATP-binding</keyword>
<dbReference type="Proteomes" id="UP000484255">
    <property type="component" value="Unassembled WGS sequence"/>
</dbReference>
<evidence type="ECO:0000256" key="12">
    <source>
        <dbReference type="ARBA" id="ARBA00067931"/>
    </source>
</evidence>
<dbReference type="PANTHER" id="PTHR43085:SF15">
    <property type="entry name" value="2-DEHYDRO-3-DEOXYGLUCONOKINASE"/>
    <property type="match status" value="1"/>
</dbReference>
<proteinExistence type="inferred from homology"/>
<dbReference type="EC" id="2.7.1.45" evidence="11"/>
<evidence type="ECO:0000256" key="1">
    <source>
        <dbReference type="ARBA" id="ARBA00010688"/>
    </source>
</evidence>
<evidence type="ECO:0000256" key="10">
    <source>
        <dbReference type="ARBA" id="ARBA00054997"/>
    </source>
</evidence>
<dbReference type="GO" id="GO:0019698">
    <property type="term" value="P:D-galacturonate catabolic process"/>
    <property type="evidence" value="ECO:0007669"/>
    <property type="project" value="TreeGrafter"/>
</dbReference>
<keyword evidence="4 16" id="KW-0418">Kinase</keyword>
<dbReference type="InterPro" id="IPR050306">
    <property type="entry name" value="PfkB_Carbo_kinase"/>
</dbReference>
<comment type="function">
    <text evidence="10">Catalyzes the phosphorylation of 2-keto-3-deoxygluconate (KDG) to produce 2-keto-3-deoxy-6-phosphogluconate (KDPG).</text>
</comment>
<dbReference type="FunFam" id="3.40.1190.20:FF:000011">
    <property type="entry name" value="2-dehydro-3-deoxygluconokinase, putative"/>
    <property type="match status" value="1"/>
</dbReference>
<evidence type="ECO:0000313" key="16">
    <source>
        <dbReference type="EMBL" id="NDY90279.1"/>
    </source>
</evidence>
<dbReference type="GO" id="GO:0005524">
    <property type="term" value="F:ATP binding"/>
    <property type="evidence" value="ECO:0007669"/>
    <property type="project" value="UniProtKB-KW"/>
</dbReference>
<evidence type="ECO:0000256" key="3">
    <source>
        <dbReference type="ARBA" id="ARBA00022741"/>
    </source>
</evidence>
<evidence type="ECO:0000313" key="17">
    <source>
        <dbReference type="Proteomes" id="UP000484255"/>
    </source>
</evidence>
<feature type="domain" description="Carbohydrate kinase PfkB" evidence="15">
    <location>
        <begin position="10"/>
        <end position="300"/>
    </location>
</feature>
<dbReference type="GO" id="GO:0005829">
    <property type="term" value="C:cytosol"/>
    <property type="evidence" value="ECO:0007669"/>
    <property type="project" value="TreeGrafter"/>
</dbReference>
<sequence>MSHTTCHVALLGECMLELQGEAFGAMRQSFGGDTLNSAVYLARAGAGQGVKVSYATGLGTDALSDGLLSRWAEEGLALELVRRLPGRMPGLYQIQVDARGERTFFYWREQSAARAYFESESTPLEAAAATLDVLYFSGISLAILPPAGRERLLQLAQRLRARGAQVVFDNNYRPRLWPDAATALHWYGRTYALCSTALLTLDDEQALRGLGEAEALEVAARLPTPEVVVKRGPAPTLVRTAGQAWVAVPTVPVAQVVDTTAAGDSFGGAYLAARLAGATPAQAAAAGNALAAQVIQHRGALMPR</sequence>
<dbReference type="PANTHER" id="PTHR43085">
    <property type="entry name" value="HEXOKINASE FAMILY MEMBER"/>
    <property type="match status" value="1"/>
</dbReference>
<keyword evidence="3" id="KW-0547">Nucleotide-binding</keyword>
<comment type="similarity">
    <text evidence="1">Belongs to the carbohydrate kinase PfkB family.</text>
</comment>
<evidence type="ECO:0000256" key="9">
    <source>
        <dbReference type="ARBA" id="ARBA00050729"/>
    </source>
</evidence>
<dbReference type="GO" id="GO:0008673">
    <property type="term" value="F:2-dehydro-3-deoxygluconokinase activity"/>
    <property type="evidence" value="ECO:0007669"/>
    <property type="project" value="UniProtKB-EC"/>
</dbReference>
<dbReference type="PROSITE" id="PS00584">
    <property type="entry name" value="PFKB_KINASES_2"/>
    <property type="match status" value="1"/>
</dbReference>
<evidence type="ECO:0000256" key="4">
    <source>
        <dbReference type="ARBA" id="ARBA00022777"/>
    </source>
</evidence>
<evidence type="ECO:0000256" key="8">
    <source>
        <dbReference type="ARBA" id="ARBA00044254"/>
    </source>
</evidence>
<keyword evidence="6" id="KW-0119">Carbohydrate metabolism</keyword>
<dbReference type="SUPFAM" id="SSF53613">
    <property type="entry name" value="Ribokinase-like"/>
    <property type="match status" value="1"/>
</dbReference>
<keyword evidence="2" id="KW-0808">Transferase</keyword>
<evidence type="ECO:0000256" key="6">
    <source>
        <dbReference type="ARBA" id="ARBA00023277"/>
    </source>
</evidence>
<dbReference type="EMBL" id="JAAGOH010000003">
    <property type="protein sequence ID" value="NDY90279.1"/>
    <property type="molecule type" value="Genomic_DNA"/>
</dbReference>
<dbReference type="InterPro" id="IPR029056">
    <property type="entry name" value="Ribokinase-like"/>
</dbReference>
<dbReference type="InterPro" id="IPR002173">
    <property type="entry name" value="Carboh/pur_kinase_PfkB_CS"/>
</dbReference>
<evidence type="ECO:0000256" key="11">
    <source>
        <dbReference type="ARBA" id="ARBA00066369"/>
    </source>
</evidence>
<dbReference type="RefSeq" id="WP_163456140.1">
    <property type="nucleotide sequence ID" value="NZ_JAAGOH010000003.1"/>
</dbReference>
<evidence type="ECO:0000256" key="2">
    <source>
        <dbReference type="ARBA" id="ARBA00022679"/>
    </source>
</evidence>
<organism evidence="16 17">
    <name type="scientific">Ideonella livida</name>
    <dbReference type="NCBI Taxonomy" id="2707176"/>
    <lineage>
        <taxon>Bacteria</taxon>
        <taxon>Pseudomonadati</taxon>
        <taxon>Pseudomonadota</taxon>
        <taxon>Betaproteobacteria</taxon>
        <taxon>Burkholderiales</taxon>
        <taxon>Sphaerotilaceae</taxon>
        <taxon>Ideonella</taxon>
    </lineage>
</organism>
<dbReference type="Gene3D" id="3.40.1190.20">
    <property type="match status" value="1"/>
</dbReference>
<dbReference type="Pfam" id="PF00294">
    <property type="entry name" value="PfkB"/>
    <property type="match status" value="1"/>
</dbReference>
<dbReference type="InterPro" id="IPR011611">
    <property type="entry name" value="PfkB_dom"/>
</dbReference>
<keyword evidence="17" id="KW-1185">Reference proteome</keyword>
<dbReference type="AlphaFoldDB" id="A0A7C9TH34"/>
<evidence type="ECO:0000256" key="13">
    <source>
        <dbReference type="ARBA" id="ARBA00075711"/>
    </source>
</evidence>
<dbReference type="GO" id="GO:0042840">
    <property type="term" value="P:D-glucuronate catabolic process"/>
    <property type="evidence" value="ECO:0007669"/>
    <property type="project" value="TreeGrafter"/>
</dbReference>
<accession>A0A7C9TH34</accession>
<name>A0A7C9TH34_9BURK</name>
<comment type="caution">
    <text evidence="16">The sequence shown here is derived from an EMBL/GenBank/DDBJ whole genome shotgun (WGS) entry which is preliminary data.</text>
</comment>
<gene>
    <name evidence="16" type="ORF">G3A44_03615</name>
</gene>
<protein>
    <recommendedName>
        <fullName evidence="12">2-dehydro-3-deoxygluconokinase</fullName>
        <ecNumber evidence="11">2.7.1.45</ecNumber>
    </recommendedName>
    <alternativeName>
        <fullName evidence="13">2-keto-3-deoxygluconokinase</fullName>
    </alternativeName>
    <alternativeName>
        <fullName evidence="14">3-deoxy-2-oxo-D-gluconate kinase</fullName>
    </alternativeName>
    <alternativeName>
        <fullName evidence="8">KDG kinase</fullName>
    </alternativeName>
</protein>
<evidence type="ECO:0000256" key="7">
    <source>
        <dbReference type="ARBA" id="ARBA00043951"/>
    </source>
</evidence>
<evidence type="ECO:0000259" key="15">
    <source>
        <dbReference type="Pfam" id="PF00294"/>
    </source>
</evidence>
<comment type="catalytic activity">
    <reaction evidence="9">
        <text>2-dehydro-3-deoxy-D-gluconate + ATP = 2-dehydro-3-deoxy-6-phospho-D-gluconate + ADP + H(+)</text>
        <dbReference type="Rhea" id="RHEA:14797"/>
        <dbReference type="ChEBI" id="CHEBI:15378"/>
        <dbReference type="ChEBI" id="CHEBI:30616"/>
        <dbReference type="ChEBI" id="CHEBI:57569"/>
        <dbReference type="ChEBI" id="CHEBI:57990"/>
        <dbReference type="ChEBI" id="CHEBI:456216"/>
        <dbReference type="EC" id="2.7.1.45"/>
    </reaction>
</comment>
<dbReference type="GO" id="GO:0006974">
    <property type="term" value="P:DNA damage response"/>
    <property type="evidence" value="ECO:0007669"/>
    <property type="project" value="TreeGrafter"/>
</dbReference>
<reference evidence="16 17" key="1">
    <citation type="submission" date="2020-02" db="EMBL/GenBank/DDBJ databases">
        <title>Ideonella bacterium strain TBM-1.</title>
        <authorList>
            <person name="Chen W.-M."/>
        </authorList>
    </citation>
    <scope>NUCLEOTIDE SEQUENCE [LARGE SCALE GENOMIC DNA]</scope>
    <source>
        <strain evidence="16 17">TBM-1</strain>
    </source>
</reference>